<dbReference type="Proteomes" id="UP000184342">
    <property type="component" value="Unassembled WGS sequence"/>
</dbReference>
<dbReference type="Gene3D" id="3.40.50.2300">
    <property type="match status" value="1"/>
</dbReference>
<dbReference type="InterPro" id="IPR039420">
    <property type="entry name" value="WalR-like"/>
</dbReference>
<dbReference type="InterPro" id="IPR036388">
    <property type="entry name" value="WH-like_DNA-bd_sf"/>
</dbReference>
<feature type="domain" description="Response regulatory" evidence="10">
    <location>
        <begin position="5"/>
        <end position="118"/>
    </location>
</feature>
<keyword evidence="5 9" id="KW-0238">DNA-binding</keyword>
<keyword evidence="6" id="KW-0804">Transcription</keyword>
<dbReference type="GO" id="GO:0006355">
    <property type="term" value="P:regulation of DNA-templated transcription"/>
    <property type="evidence" value="ECO:0007669"/>
    <property type="project" value="InterPro"/>
</dbReference>
<dbReference type="AlphaFoldDB" id="A0A1M6E1I6"/>
<dbReference type="Pfam" id="PF00486">
    <property type="entry name" value="Trans_reg_C"/>
    <property type="match status" value="1"/>
</dbReference>
<dbReference type="PANTHER" id="PTHR48111">
    <property type="entry name" value="REGULATOR OF RPOS"/>
    <property type="match status" value="1"/>
</dbReference>
<accession>A0A1M6E1I6</accession>
<dbReference type="GO" id="GO:0000976">
    <property type="term" value="F:transcription cis-regulatory region binding"/>
    <property type="evidence" value="ECO:0007669"/>
    <property type="project" value="TreeGrafter"/>
</dbReference>
<dbReference type="GO" id="GO:0005829">
    <property type="term" value="C:cytosol"/>
    <property type="evidence" value="ECO:0007669"/>
    <property type="project" value="TreeGrafter"/>
</dbReference>
<comment type="function">
    <text evidence="7">May play the central regulatory role in sporulation. It may be an element of the effector pathway responsible for the activation of sporulation genes in response to nutritional stress. Spo0A may act in concert with spo0H (a sigma factor) to control the expression of some genes that are critical to the sporulation process.</text>
</comment>
<keyword evidence="13" id="KW-1185">Reference proteome</keyword>
<evidence type="ECO:0000313" key="13">
    <source>
        <dbReference type="Proteomes" id="UP000184342"/>
    </source>
</evidence>
<evidence type="ECO:0000256" key="4">
    <source>
        <dbReference type="ARBA" id="ARBA00023015"/>
    </source>
</evidence>
<dbReference type="SMART" id="SM00448">
    <property type="entry name" value="REC"/>
    <property type="match status" value="1"/>
</dbReference>
<keyword evidence="3" id="KW-0902">Two-component regulatory system</keyword>
<dbReference type="InterPro" id="IPR001867">
    <property type="entry name" value="OmpR/PhoB-type_DNA-bd"/>
</dbReference>
<dbReference type="GO" id="GO:0000156">
    <property type="term" value="F:phosphorelay response regulator activity"/>
    <property type="evidence" value="ECO:0007669"/>
    <property type="project" value="TreeGrafter"/>
</dbReference>
<evidence type="ECO:0000256" key="2">
    <source>
        <dbReference type="ARBA" id="ARBA00022553"/>
    </source>
</evidence>
<dbReference type="RefSeq" id="WP_073993098.1">
    <property type="nucleotide sequence ID" value="NZ_FQYT01000007.1"/>
</dbReference>
<dbReference type="Gene3D" id="6.10.250.690">
    <property type="match status" value="1"/>
</dbReference>
<feature type="modified residue" description="4-aspartylphosphate" evidence="8">
    <location>
        <position position="54"/>
    </location>
</feature>
<dbReference type="STRING" id="1122934.SAMN02745691_00830"/>
<protein>
    <recommendedName>
        <fullName evidence="1">Stage 0 sporulation protein A homolog</fullName>
    </recommendedName>
</protein>
<dbReference type="EMBL" id="FQYT01000007">
    <property type="protein sequence ID" value="SHI79367.1"/>
    <property type="molecule type" value="Genomic_DNA"/>
</dbReference>
<dbReference type="PANTHER" id="PTHR48111:SF73">
    <property type="entry name" value="ALKALINE PHOSPHATASE SYNTHESIS TRANSCRIPTIONAL REGULATORY PROTEIN PHOP"/>
    <property type="match status" value="1"/>
</dbReference>
<evidence type="ECO:0000259" key="11">
    <source>
        <dbReference type="PROSITE" id="PS51755"/>
    </source>
</evidence>
<dbReference type="GO" id="GO:0032993">
    <property type="term" value="C:protein-DNA complex"/>
    <property type="evidence" value="ECO:0007669"/>
    <property type="project" value="TreeGrafter"/>
</dbReference>
<dbReference type="PROSITE" id="PS50110">
    <property type="entry name" value="RESPONSE_REGULATORY"/>
    <property type="match status" value="1"/>
</dbReference>
<organism evidence="12 13">
    <name type="scientific">Parasporobacterium paucivorans DSM 15970</name>
    <dbReference type="NCBI Taxonomy" id="1122934"/>
    <lineage>
        <taxon>Bacteria</taxon>
        <taxon>Bacillati</taxon>
        <taxon>Bacillota</taxon>
        <taxon>Clostridia</taxon>
        <taxon>Lachnospirales</taxon>
        <taxon>Lachnospiraceae</taxon>
        <taxon>Parasporobacterium</taxon>
    </lineage>
</organism>
<dbReference type="OrthoDB" id="9790442at2"/>
<reference evidence="12 13" key="1">
    <citation type="submission" date="2016-11" db="EMBL/GenBank/DDBJ databases">
        <authorList>
            <person name="Jaros S."/>
            <person name="Januszkiewicz K."/>
            <person name="Wedrychowicz H."/>
        </authorList>
    </citation>
    <scope>NUCLEOTIDE SEQUENCE [LARGE SCALE GENOMIC DNA]</scope>
    <source>
        <strain evidence="12 13">DSM 15970</strain>
    </source>
</reference>
<sequence>MSVKEILVVDDEPKILEVVSSYLESKGFKVFTAETGGEALDIFAKNRISLVVLDLMLPDISGEEICTRLRKESRVPVIMLTAKTQENDLLNGLQSGADDYITKPFSLKELHARIEAILRRSAEDLAPLLAKLTWNEGDLIIDFDRNVVKKGGEEVSLTPIEWRIISALVKYPKKVFTRDELIDIAFDAGFDGYDRVIDTHIKNLRQKIEDDTKNTIYILTVRGRGYKFGGERQ</sequence>
<dbReference type="Gene3D" id="1.10.10.10">
    <property type="entry name" value="Winged helix-like DNA-binding domain superfamily/Winged helix DNA-binding domain"/>
    <property type="match status" value="1"/>
</dbReference>
<feature type="DNA-binding region" description="OmpR/PhoB-type" evidence="9">
    <location>
        <begin position="129"/>
        <end position="230"/>
    </location>
</feature>
<evidence type="ECO:0000256" key="6">
    <source>
        <dbReference type="ARBA" id="ARBA00023163"/>
    </source>
</evidence>
<dbReference type="FunFam" id="3.40.50.2300:FF:000001">
    <property type="entry name" value="DNA-binding response regulator PhoB"/>
    <property type="match status" value="1"/>
</dbReference>
<evidence type="ECO:0000256" key="3">
    <source>
        <dbReference type="ARBA" id="ARBA00023012"/>
    </source>
</evidence>
<evidence type="ECO:0000256" key="1">
    <source>
        <dbReference type="ARBA" id="ARBA00018672"/>
    </source>
</evidence>
<dbReference type="SUPFAM" id="SSF52172">
    <property type="entry name" value="CheY-like"/>
    <property type="match status" value="1"/>
</dbReference>
<evidence type="ECO:0000256" key="5">
    <source>
        <dbReference type="ARBA" id="ARBA00023125"/>
    </source>
</evidence>
<gene>
    <name evidence="12" type="ORF">SAMN02745691_00830</name>
</gene>
<evidence type="ECO:0000256" key="9">
    <source>
        <dbReference type="PROSITE-ProRule" id="PRU01091"/>
    </source>
</evidence>
<evidence type="ECO:0000259" key="10">
    <source>
        <dbReference type="PROSITE" id="PS50110"/>
    </source>
</evidence>
<evidence type="ECO:0000313" key="12">
    <source>
        <dbReference type="EMBL" id="SHI79367.1"/>
    </source>
</evidence>
<evidence type="ECO:0000256" key="8">
    <source>
        <dbReference type="PROSITE-ProRule" id="PRU00169"/>
    </source>
</evidence>
<dbReference type="SMART" id="SM00862">
    <property type="entry name" value="Trans_reg_C"/>
    <property type="match status" value="1"/>
</dbReference>
<feature type="domain" description="OmpR/PhoB-type" evidence="11">
    <location>
        <begin position="129"/>
        <end position="230"/>
    </location>
</feature>
<proteinExistence type="predicted"/>
<keyword evidence="4" id="KW-0805">Transcription regulation</keyword>
<dbReference type="CDD" id="cd00383">
    <property type="entry name" value="trans_reg_C"/>
    <property type="match status" value="1"/>
</dbReference>
<name>A0A1M6E1I6_9FIRM</name>
<keyword evidence="2 8" id="KW-0597">Phosphoprotein</keyword>
<dbReference type="Pfam" id="PF00072">
    <property type="entry name" value="Response_reg"/>
    <property type="match status" value="1"/>
</dbReference>
<dbReference type="InterPro" id="IPR011006">
    <property type="entry name" value="CheY-like_superfamily"/>
</dbReference>
<evidence type="ECO:0000256" key="7">
    <source>
        <dbReference type="ARBA" id="ARBA00024867"/>
    </source>
</evidence>
<dbReference type="PROSITE" id="PS51755">
    <property type="entry name" value="OMPR_PHOB"/>
    <property type="match status" value="1"/>
</dbReference>
<dbReference type="InterPro" id="IPR001789">
    <property type="entry name" value="Sig_transdc_resp-reg_receiver"/>
</dbReference>
<dbReference type="CDD" id="cd17574">
    <property type="entry name" value="REC_OmpR"/>
    <property type="match status" value="1"/>
</dbReference>